<protein>
    <submittedName>
        <fullName evidence="2">Uncharacterized protein</fullName>
    </submittedName>
</protein>
<proteinExistence type="predicted"/>
<evidence type="ECO:0000313" key="2">
    <source>
        <dbReference type="EMBL" id="VEL31560.1"/>
    </source>
</evidence>
<dbReference type="AlphaFoldDB" id="A0A448X9F8"/>
<dbReference type="Proteomes" id="UP000784294">
    <property type="component" value="Unassembled WGS sequence"/>
</dbReference>
<sequence length="127" mass="13954">MSRPPILVTLPRLKPVRATGEDDTVASHGNHEASLATGASPLLLRDASLTHLSVMPVHTRLLPVIAESRLHTHADDDLDDEEEDEEEVAARRKVAEHVAGVRIKLEPTTRSRRSMILKSKRPCSTAT</sequence>
<dbReference type="EMBL" id="CAAALY010123918">
    <property type="protein sequence ID" value="VEL31560.1"/>
    <property type="molecule type" value="Genomic_DNA"/>
</dbReference>
<accession>A0A448X9F8</accession>
<gene>
    <name evidence="2" type="ORF">PXEA_LOCUS25000</name>
</gene>
<evidence type="ECO:0000313" key="3">
    <source>
        <dbReference type="Proteomes" id="UP000784294"/>
    </source>
</evidence>
<feature type="compositionally biased region" description="Acidic residues" evidence="1">
    <location>
        <begin position="76"/>
        <end position="87"/>
    </location>
</feature>
<feature type="region of interest" description="Disordered" evidence="1">
    <location>
        <begin position="69"/>
        <end position="88"/>
    </location>
</feature>
<name>A0A448X9F8_9PLAT</name>
<comment type="caution">
    <text evidence="2">The sequence shown here is derived from an EMBL/GenBank/DDBJ whole genome shotgun (WGS) entry which is preliminary data.</text>
</comment>
<keyword evidence="3" id="KW-1185">Reference proteome</keyword>
<organism evidence="2 3">
    <name type="scientific">Protopolystoma xenopodis</name>
    <dbReference type="NCBI Taxonomy" id="117903"/>
    <lineage>
        <taxon>Eukaryota</taxon>
        <taxon>Metazoa</taxon>
        <taxon>Spiralia</taxon>
        <taxon>Lophotrochozoa</taxon>
        <taxon>Platyhelminthes</taxon>
        <taxon>Monogenea</taxon>
        <taxon>Polyopisthocotylea</taxon>
        <taxon>Polystomatidea</taxon>
        <taxon>Polystomatidae</taxon>
        <taxon>Protopolystoma</taxon>
    </lineage>
</organism>
<evidence type="ECO:0000256" key="1">
    <source>
        <dbReference type="SAM" id="MobiDB-lite"/>
    </source>
</evidence>
<reference evidence="2" key="1">
    <citation type="submission" date="2018-11" db="EMBL/GenBank/DDBJ databases">
        <authorList>
            <consortium name="Pathogen Informatics"/>
        </authorList>
    </citation>
    <scope>NUCLEOTIDE SEQUENCE</scope>
</reference>